<evidence type="ECO:0000313" key="3">
    <source>
        <dbReference type="EMBL" id="EXB96357.1"/>
    </source>
</evidence>
<dbReference type="GO" id="GO:0043531">
    <property type="term" value="F:ADP binding"/>
    <property type="evidence" value="ECO:0007669"/>
    <property type="project" value="InterPro"/>
</dbReference>
<protein>
    <submittedName>
        <fullName evidence="3">TMV resistance protein N</fullName>
    </submittedName>
</protein>
<dbReference type="InterPro" id="IPR035897">
    <property type="entry name" value="Toll_tir_struct_dom_sf"/>
</dbReference>
<dbReference type="InterPro" id="IPR027417">
    <property type="entry name" value="P-loop_NTPase"/>
</dbReference>
<dbReference type="Pfam" id="PF01582">
    <property type="entry name" value="TIR"/>
    <property type="match status" value="1"/>
</dbReference>
<dbReference type="SUPFAM" id="SSF52540">
    <property type="entry name" value="P-loop containing nucleoside triphosphate hydrolases"/>
    <property type="match status" value="1"/>
</dbReference>
<dbReference type="AlphaFoldDB" id="W9RL75"/>
<dbReference type="Proteomes" id="UP000030645">
    <property type="component" value="Unassembled WGS sequence"/>
</dbReference>
<dbReference type="PANTHER" id="PTHR11017:SF271">
    <property type="entry name" value="DISEASE RESISTANCE PROTEIN (TIR-NBS-LRR CLASS) FAMILY"/>
    <property type="match status" value="1"/>
</dbReference>
<name>W9RL75_9ROSA</name>
<dbReference type="SUPFAM" id="SSF52200">
    <property type="entry name" value="Toll/Interleukin receptor TIR domain"/>
    <property type="match status" value="1"/>
</dbReference>
<dbReference type="Gene3D" id="3.40.50.300">
    <property type="entry name" value="P-loop containing nucleotide triphosphate hydrolases"/>
    <property type="match status" value="1"/>
</dbReference>
<dbReference type="FunFam" id="3.40.50.10140:FF:000007">
    <property type="entry name" value="Disease resistance protein (TIR-NBS-LRR class)"/>
    <property type="match status" value="1"/>
</dbReference>
<evidence type="ECO:0000313" key="4">
    <source>
        <dbReference type="Proteomes" id="UP000030645"/>
    </source>
</evidence>
<proteinExistence type="predicted"/>
<dbReference type="GO" id="GO:0007165">
    <property type="term" value="P:signal transduction"/>
    <property type="evidence" value="ECO:0007669"/>
    <property type="project" value="InterPro"/>
</dbReference>
<dbReference type="STRING" id="981085.W9RL75"/>
<dbReference type="PRINTS" id="PR00364">
    <property type="entry name" value="DISEASERSIST"/>
</dbReference>
<dbReference type="PROSITE" id="PS50104">
    <property type="entry name" value="TIR"/>
    <property type="match status" value="1"/>
</dbReference>
<dbReference type="Gene3D" id="3.40.50.10140">
    <property type="entry name" value="Toll/interleukin-1 receptor homology (TIR) domain"/>
    <property type="match status" value="1"/>
</dbReference>
<accession>W9RL75</accession>
<gene>
    <name evidence="3" type="ORF">L484_023076</name>
</gene>
<keyword evidence="1" id="KW-0520">NAD</keyword>
<evidence type="ECO:0000259" key="2">
    <source>
        <dbReference type="PROSITE" id="PS50104"/>
    </source>
</evidence>
<dbReference type="PANTHER" id="PTHR11017">
    <property type="entry name" value="LEUCINE-RICH REPEAT-CONTAINING PROTEIN"/>
    <property type="match status" value="1"/>
</dbReference>
<keyword evidence="4" id="KW-1185">Reference proteome</keyword>
<dbReference type="SMART" id="SM00255">
    <property type="entry name" value="TIR"/>
    <property type="match status" value="1"/>
</dbReference>
<dbReference type="Pfam" id="PF00931">
    <property type="entry name" value="NB-ARC"/>
    <property type="match status" value="1"/>
</dbReference>
<reference evidence="4" key="1">
    <citation type="submission" date="2013-01" db="EMBL/GenBank/DDBJ databases">
        <title>Draft Genome Sequence of a Mulberry Tree, Morus notabilis C.K. Schneid.</title>
        <authorList>
            <person name="He N."/>
            <person name="Zhao S."/>
        </authorList>
    </citation>
    <scope>NUCLEOTIDE SEQUENCE</scope>
</reference>
<dbReference type="InterPro" id="IPR044974">
    <property type="entry name" value="Disease_R_plants"/>
</dbReference>
<evidence type="ECO:0000256" key="1">
    <source>
        <dbReference type="ARBA" id="ARBA00023027"/>
    </source>
</evidence>
<organism evidence="3 4">
    <name type="scientific">Morus notabilis</name>
    <dbReference type="NCBI Taxonomy" id="981085"/>
    <lineage>
        <taxon>Eukaryota</taxon>
        <taxon>Viridiplantae</taxon>
        <taxon>Streptophyta</taxon>
        <taxon>Embryophyta</taxon>
        <taxon>Tracheophyta</taxon>
        <taxon>Spermatophyta</taxon>
        <taxon>Magnoliopsida</taxon>
        <taxon>eudicotyledons</taxon>
        <taxon>Gunneridae</taxon>
        <taxon>Pentapetalae</taxon>
        <taxon>rosids</taxon>
        <taxon>fabids</taxon>
        <taxon>Rosales</taxon>
        <taxon>Moraceae</taxon>
        <taxon>Moreae</taxon>
        <taxon>Morus</taxon>
    </lineage>
</organism>
<dbReference type="InterPro" id="IPR000157">
    <property type="entry name" value="TIR_dom"/>
</dbReference>
<dbReference type="EMBL" id="KE345239">
    <property type="protein sequence ID" value="EXB96357.1"/>
    <property type="molecule type" value="Genomic_DNA"/>
</dbReference>
<dbReference type="InterPro" id="IPR002182">
    <property type="entry name" value="NB-ARC"/>
</dbReference>
<dbReference type="GO" id="GO:0006952">
    <property type="term" value="P:defense response"/>
    <property type="evidence" value="ECO:0007669"/>
    <property type="project" value="InterPro"/>
</dbReference>
<sequence length="368" mass="41471">MYDVFVSFRGEDAHENFTSFLHASLNRGKIKSYIDIGSRRDEISGPFLQLIGETKMSLIIFTKGYASSSWCLDELVHILRCRETNRQIVVPVFYDMNPSHVRKQTGSYGAAFFKHETRVKNHKKVQAWRAALNVAAGLCGWDTRNSWSKAKFVKEIVEDILAKGIPSNLNISIHSLGYNLSHEYLNLFLQLGVDDVLVVGIAGESKMGKTVMAKAIFDGTFQGFDGCSFISGVGQKSAKTNGLVQLQKQLLFDLLGEDINITSVTRGTALMKERLCHKKVLIVLDDVDELHQLFALVGRRNWIGLGSKIIITTRILPLLHDFGVDQIFMAQGNPLPLDIQTNEKVKYLEECLIRERKQGEIQVFHLMH</sequence>
<dbReference type="eggNOG" id="ENOG502QQJE">
    <property type="taxonomic scope" value="Eukaryota"/>
</dbReference>
<feature type="domain" description="TIR" evidence="2">
    <location>
        <begin position="1"/>
        <end position="160"/>
    </location>
</feature>